<comment type="caution">
    <text evidence="14">The sequence shown here is derived from an EMBL/GenBank/DDBJ whole genome shotgun (WGS) entry which is preliminary data.</text>
</comment>
<dbReference type="GO" id="GO:0006935">
    <property type="term" value="P:chemotaxis"/>
    <property type="evidence" value="ECO:0007669"/>
    <property type="project" value="UniProtKB-KW"/>
</dbReference>
<dbReference type="AlphaFoldDB" id="N2A6I6"/>
<dbReference type="GO" id="GO:0005886">
    <property type="term" value="C:plasma membrane"/>
    <property type="evidence" value="ECO:0007669"/>
    <property type="project" value="UniProtKB-SubCell"/>
</dbReference>
<comment type="subcellular location">
    <subcellularLocation>
        <location evidence="1">Cell membrane</location>
        <topology evidence="1">Multi-pass membrane protein</topology>
    </subcellularLocation>
</comment>
<feature type="domain" description="HAMP" evidence="13">
    <location>
        <begin position="332"/>
        <end position="384"/>
    </location>
</feature>
<keyword evidence="4 11" id="KW-0812">Transmembrane</keyword>
<dbReference type="STRING" id="1235802.C823_04410"/>
<comment type="similarity">
    <text evidence="8">Belongs to the methyl-accepting chemotaxis (MCP) protein family.</text>
</comment>
<dbReference type="Gene3D" id="3.30.450.20">
    <property type="entry name" value="PAS domain"/>
    <property type="match status" value="1"/>
</dbReference>
<evidence type="ECO:0000256" key="7">
    <source>
        <dbReference type="ARBA" id="ARBA00023224"/>
    </source>
</evidence>
<evidence type="ECO:0000313" key="14">
    <source>
        <dbReference type="EMBL" id="EMZ21715.1"/>
    </source>
</evidence>
<name>N2A6I6_9FIRM</name>
<dbReference type="SMART" id="SM00283">
    <property type="entry name" value="MA"/>
    <property type="match status" value="1"/>
</dbReference>
<dbReference type="PROSITE" id="PS50885">
    <property type="entry name" value="HAMP"/>
    <property type="match status" value="1"/>
</dbReference>
<evidence type="ECO:0000256" key="3">
    <source>
        <dbReference type="ARBA" id="ARBA00022500"/>
    </source>
</evidence>
<evidence type="ECO:0000256" key="5">
    <source>
        <dbReference type="ARBA" id="ARBA00022989"/>
    </source>
</evidence>
<keyword evidence="2" id="KW-1003">Cell membrane</keyword>
<dbReference type="Pfam" id="PF00672">
    <property type="entry name" value="HAMP"/>
    <property type="match status" value="1"/>
</dbReference>
<dbReference type="SMART" id="SM00304">
    <property type="entry name" value="HAMP"/>
    <property type="match status" value="1"/>
</dbReference>
<dbReference type="InterPro" id="IPR029151">
    <property type="entry name" value="Sensor-like_sf"/>
</dbReference>
<dbReference type="InterPro" id="IPR033479">
    <property type="entry name" value="dCache_1"/>
</dbReference>
<dbReference type="GO" id="GO:0007165">
    <property type="term" value="P:signal transduction"/>
    <property type="evidence" value="ECO:0007669"/>
    <property type="project" value="UniProtKB-KW"/>
</dbReference>
<evidence type="ECO:0000259" key="12">
    <source>
        <dbReference type="PROSITE" id="PS50111"/>
    </source>
</evidence>
<dbReference type="Pfam" id="PF00015">
    <property type="entry name" value="MCPsignal"/>
    <property type="match status" value="1"/>
</dbReference>
<feature type="transmembrane region" description="Helical" evidence="11">
    <location>
        <begin position="304"/>
        <end position="331"/>
    </location>
</feature>
<sequence>MRKKSILKQLLIPMLTIAIALPVVVLVIFTTSYEREIYSKNKQLSGLMADEIEIFMDQAYAVNGELADNPSIMTMDTDVQTPILKRCVERNSYLDQIYIQGTDGMQTARSTGELADRSARWWFIKMMEDPQAFISKSYYSVATGMPCASVFFPMYENNRLRGIYAADLKLDFLQELIGEHSDEADGRISFVIDGEGVVVAHPDLTKVEEQYNYKELSCTVAVKDAAGNPALDKEGNIITEQKPIEISNDMKQVIAQVMAGDSASVKISYDGQTYYASFAAIELQGNSDSWSLITLQKQRTAMEVAVRMLLAAAAVSIAAVLAVVLFVMHLAHKLTNPVVSISQLLKDAAEGDFSGSADEGSQTEVGQLAKSYNVMAGRICGALRHMTDYTKDLLKCSERLEEMESDIEVISQAMQEITEGTQAQTSEVSLVTEHITQMEERFEQLKERSADLLREAEHTVASGEEGMRSIKELEVQNYNVESNMACSYEKIRLLEAHSEKIANIVQTISAISSETELLALNASIEAARAGEHGRGFAVVAESVGKLASDSSKASADIAAMIEMFCSDINEIVAQFEQMKTATVAQIQAVQKTGDIFADFKKVTEQTGSSASDMNGFIQEMYEIDQKIVAAAQRIRDISKQAEVLSGEAAESVEKELMDIQIGVESLTMVSDLMEQEMRKFQLRE</sequence>
<dbReference type="PATRIC" id="fig|1235802.3.peg.4686"/>
<evidence type="ECO:0000256" key="4">
    <source>
        <dbReference type="ARBA" id="ARBA00022692"/>
    </source>
</evidence>
<evidence type="ECO:0000256" key="8">
    <source>
        <dbReference type="ARBA" id="ARBA00029447"/>
    </source>
</evidence>
<evidence type="ECO:0000313" key="15">
    <source>
        <dbReference type="Proteomes" id="UP000012589"/>
    </source>
</evidence>
<keyword evidence="15" id="KW-1185">Reference proteome</keyword>
<keyword evidence="5 11" id="KW-1133">Transmembrane helix</keyword>
<dbReference type="Gene3D" id="1.10.287.950">
    <property type="entry name" value="Methyl-accepting chemotaxis protein"/>
    <property type="match status" value="1"/>
</dbReference>
<accession>N2A6I6</accession>
<keyword evidence="7 9" id="KW-0807">Transducer</keyword>
<evidence type="ECO:0008006" key="16">
    <source>
        <dbReference type="Google" id="ProtNLM"/>
    </source>
</evidence>
<dbReference type="Pfam" id="PF02743">
    <property type="entry name" value="dCache_1"/>
    <property type="match status" value="1"/>
</dbReference>
<dbReference type="PROSITE" id="PS50111">
    <property type="entry name" value="CHEMOTAXIS_TRANSDUC_2"/>
    <property type="match status" value="1"/>
</dbReference>
<dbReference type="SUPFAM" id="SSF58104">
    <property type="entry name" value="Methyl-accepting chemotaxis protein (MCP) signaling domain"/>
    <property type="match status" value="1"/>
</dbReference>
<gene>
    <name evidence="14" type="ORF">C823_04410</name>
</gene>
<dbReference type="CDD" id="cd18773">
    <property type="entry name" value="PDC1_HK_sensor"/>
    <property type="match status" value="1"/>
</dbReference>
<evidence type="ECO:0000256" key="11">
    <source>
        <dbReference type="SAM" id="Phobius"/>
    </source>
</evidence>
<dbReference type="InterPro" id="IPR003660">
    <property type="entry name" value="HAMP_dom"/>
</dbReference>
<dbReference type="SUPFAM" id="SSF103190">
    <property type="entry name" value="Sensory domain-like"/>
    <property type="match status" value="1"/>
</dbReference>
<dbReference type="EMBL" id="AQFT01000128">
    <property type="protein sequence ID" value="EMZ21715.1"/>
    <property type="molecule type" value="Genomic_DNA"/>
</dbReference>
<feature type="transmembrane region" description="Helical" evidence="11">
    <location>
        <begin position="12"/>
        <end position="33"/>
    </location>
</feature>
<dbReference type="InterPro" id="IPR004089">
    <property type="entry name" value="MCPsignal_dom"/>
</dbReference>
<dbReference type="PANTHER" id="PTHR32089">
    <property type="entry name" value="METHYL-ACCEPTING CHEMOTAXIS PROTEIN MCPB"/>
    <property type="match status" value="1"/>
</dbReference>
<dbReference type="CDD" id="cd06225">
    <property type="entry name" value="HAMP"/>
    <property type="match status" value="1"/>
</dbReference>
<protein>
    <recommendedName>
        <fullName evidence="16">Methyl-accepting chemotaxis protein</fullName>
    </recommendedName>
</protein>
<dbReference type="eggNOG" id="COG0840">
    <property type="taxonomic scope" value="Bacteria"/>
</dbReference>
<feature type="domain" description="Methyl-accepting transducer" evidence="12">
    <location>
        <begin position="399"/>
        <end position="635"/>
    </location>
</feature>
<keyword evidence="10" id="KW-0175">Coiled coil</keyword>
<evidence type="ECO:0000256" key="2">
    <source>
        <dbReference type="ARBA" id="ARBA00022475"/>
    </source>
</evidence>
<dbReference type="HOGENOM" id="CLU_000445_107_19_9"/>
<evidence type="ECO:0000259" key="13">
    <source>
        <dbReference type="PROSITE" id="PS50885"/>
    </source>
</evidence>
<evidence type="ECO:0000256" key="1">
    <source>
        <dbReference type="ARBA" id="ARBA00004651"/>
    </source>
</evidence>
<dbReference type="Proteomes" id="UP000012589">
    <property type="component" value="Unassembled WGS sequence"/>
</dbReference>
<evidence type="ECO:0000256" key="6">
    <source>
        <dbReference type="ARBA" id="ARBA00023136"/>
    </source>
</evidence>
<evidence type="ECO:0000256" key="10">
    <source>
        <dbReference type="SAM" id="Coils"/>
    </source>
</evidence>
<keyword evidence="3" id="KW-0145">Chemotaxis</keyword>
<dbReference type="PANTHER" id="PTHR32089:SF114">
    <property type="entry name" value="METHYL-ACCEPTING CHEMOTAXIS PROTEIN MCPB"/>
    <property type="match status" value="1"/>
</dbReference>
<reference evidence="14 15" key="1">
    <citation type="journal article" date="2014" name="Genome Announc.">
        <title>Draft genome sequences of the altered schaedler flora, a defined bacterial community from gnotobiotic mice.</title>
        <authorList>
            <person name="Wannemuehler M.J."/>
            <person name="Overstreet A.M."/>
            <person name="Ward D.V."/>
            <person name="Phillips G.J."/>
        </authorList>
    </citation>
    <scope>NUCLEOTIDE SEQUENCE [LARGE SCALE GENOMIC DNA]</scope>
    <source>
        <strain evidence="14 15">ASF492</strain>
    </source>
</reference>
<feature type="coiled-coil region" evidence="10">
    <location>
        <begin position="386"/>
        <end position="455"/>
    </location>
</feature>
<dbReference type="OrthoDB" id="9765776at2"/>
<keyword evidence="6 11" id="KW-0472">Membrane</keyword>
<organism evidence="14 15">
    <name type="scientific">Eubacterium plexicaudatum ASF492</name>
    <dbReference type="NCBI Taxonomy" id="1235802"/>
    <lineage>
        <taxon>Bacteria</taxon>
        <taxon>Bacillati</taxon>
        <taxon>Bacillota</taxon>
        <taxon>Clostridia</taxon>
        <taxon>Eubacteriales</taxon>
        <taxon>Eubacteriaceae</taxon>
        <taxon>Eubacterium</taxon>
    </lineage>
</organism>
<proteinExistence type="inferred from homology"/>
<evidence type="ECO:0000256" key="9">
    <source>
        <dbReference type="PROSITE-ProRule" id="PRU00284"/>
    </source>
</evidence>